<proteinExistence type="inferred from homology"/>
<reference evidence="5 6" key="1">
    <citation type="submission" date="2021-06" db="EMBL/GenBank/DDBJ databases">
        <authorList>
            <person name="Lee D.H."/>
        </authorList>
    </citation>
    <scope>NUCLEOTIDE SEQUENCE [LARGE SCALE GENOMIC DNA]</scope>
    <source>
        <strain evidence="5 6">MMS21-HV4-11</strain>
    </source>
</reference>
<keyword evidence="6" id="KW-1185">Reference proteome</keyword>
<dbReference type="PANTHER" id="PTHR30290:SF38">
    <property type="entry name" value="D,D-DIPEPTIDE-BINDING PERIPLASMIC PROTEIN DDPA-RELATED"/>
    <property type="match status" value="1"/>
</dbReference>
<dbReference type="EMBL" id="JAHOPB010000001">
    <property type="protein sequence ID" value="MBU8872577.1"/>
    <property type="molecule type" value="Genomic_DNA"/>
</dbReference>
<dbReference type="Proteomes" id="UP000727907">
    <property type="component" value="Unassembled WGS sequence"/>
</dbReference>
<comment type="similarity">
    <text evidence="2">Belongs to the bacterial solute-binding protein 5 family.</text>
</comment>
<dbReference type="Pfam" id="PF00496">
    <property type="entry name" value="SBP_bac_5"/>
    <property type="match status" value="1"/>
</dbReference>
<feature type="domain" description="Solute-binding protein family 5" evidence="4">
    <location>
        <begin position="76"/>
        <end position="443"/>
    </location>
</feature>
<dbReference type="InterPro" id="IPR030678">
    <property type="entry name" value="Peptide/Ni-bd"/>
</dbReference>
<name>A0ABS6ID94_9HYPH</name>
<accession>A0ABS6ID94</accession>
<dbReference type="InterPro" id="IPR039424">
    <property type="entry name" value="SBP_5"/>
</dbReference>
<keyword evidence="3" id="KW-0732">Signal</keyword>
<comment type="caution">
    <text evidence="5">The sequence shown here is derived from an EMBL/GenBank/DDBJ whole genome shotgun (WGS) entry which is preliminary data.</text>
</comment>
<protein>
    <submittedName>
        <fullName evidence="5">ABC transporter substrate-binding protein</fullName>
    </submittedName>
</protein>
<dbReference type="PANTHER" id="PTHR30290">
    <property type="entry name" value="PERIPLASMIC BINDING COMPONENT OF ABC TRANSPORTER"/>
    <property type="match status" value="1"/>
</dbReference>
<sequence length="529" mass="60261">MRTRLLIGSLALLLGWCDVALAQRTGGVLRIFHRDNPASASILEETNASTVVAFMPLFNNLVMFDPAVAQNSEEAVVPDLAESWAWNDDRTELSFKLRRGVKWHDGMPFTSSDVECTFNLLTNRARNRLRTNPRGSWFGNVNFVRAPTDFDVTIHLNRPQPSLLAMLASGFIPIYPCHVPLAQMRVKPVGTGPFKLDSFNQFDRIRLTRNPDYWKTGRPYLDGIEFSVVASRSTALLSFVAGRYDMTFPSDVSMSQLRDVRRQSPRVMCEATAMNNNTNLMLNREVPPFDNPDIRRALLLTLDRKTFMDSLADGSGAIGGHLQPAPEGRWGLPAEMLAKLPGYGADLEKNRAEARELMRKAGYGPEKPLPLKIFTRAVSLYRSPAAVLATQLQEIYFDPTLDVVETVHWFTRLQRRDYALAIETTGNALDDPDQVFYETFACRSERNYNRYCNPEIERLFEAQSSELDVEKRRQLVWDLEARLLADSARPPLMWNRAATCWQPYVQGFVPQTNSSYNGFRFEEVWIDRR</sequence>
<dbReference type="InterPro" id="IPR023765">
    <property type="entry name" value="SBP_5_CS"/>
</dbReference>
<dbReference type="PROSITE" id="PS01040">
    <property type="entry name" value="SBP_BACTERIAL_5"/>
    <property type="match status" value="1"/>
</dbReference>
<dbReference type="CDD" id="cd00995">
    <property type="entry name" value="PBP2_NikA_DppA_OppA_like"/>
    <property type="match status" value="1"/>
</dbReference>
<evidence type="ECO:0000313" key="5">
    <source>
        <dbReference type="EMBL" id="MBU8872577.1"/>
    </source>
</evidence>
<evidence type="ECO:0000313" key="6">
    <source>
        <dbReference type="Proteomes" id="UP000727907"/>
    </source>
</evidence>
<evidence type="ECO:0000256" key="3">
    <source>
        <dbReference type="ARBA" id="ARBA00022729"/>
    </source>
</evidence>
<evidence type="ECO:0000259" key="4">
    <source>
        <dbReference type="Pfam" id="PF00496"/>
    </source>
</evidence>
<dbReference type="PIRSF" id="PIRSF002741">
    <property type="entry name" value="MppA"/>
    <property type="match status" value="1"/>
</dbReference>
<dbReference type="RefSeq" id="WP_216956784.1">
    <property type="nucleotide sequence ID" value="NZ_JAHOPB010000001.1"/>
</dbReference>
<evidence type="ECO:0000256" key="1">
    <source>
        <dbReference type="ARBA" id="ARBA00004418"/>
    </source>
</evidence>
<dbReference type="InterPro" id="IPR000914">
    <property type="entry name" value="SBP_5_dom"/>
</dbReference>
<comment type="subcellular location">
    <subcellularLocation>
        <location evidence="1">Periplasm</location>
    </subcellularLocation>
</comment>
<organism evidence="5 6">
    <name type="scientific">Reyranella humidisoli</name>
    <dbReference type="NCBI Taxonomy" id="2849149"/>
    <lineage>
        <taxon>Bacteria</taxon>
        <taxon>Pseudomonadati</taxon>
        <taxon>Pseudomonadota</taxon>
        <taxon>Alphaproteobacteria</taxon>
        <taxon>Hyphomicrobiales</taxon>
        <taxon>Reyranellaceae</taxon>
        <taxon>Reyranella</taxon>
    </lineage>
</organism>
<evidence type="ECO:0000256" key="2">
    <source>
        <dbReference type="ARBA" id="ARBA00005695"/>
    </source>
</evidence>
<gene>
    <name evidence="5" type="ORF">KQ910_02325</name>
</gene>